<dbReference type="AlphaFoldDB" id="A0A2V3TSR1"/>
<gene>
    <name evidence="1" type="ORF">C7450_12251</name>
</gene>
<dbReference type="EMBL" id="QJJK01000022">
    <property type="protein sequence ID" value="PXW50940.1"/>
    <property type="molecule type" value="Genomic_DNA"/>
</dbReference>
<keyword evidence="2" id="KW-1185">Reference proteome</keyword>
<evidence type="ECO:0000313" key="1">
    <source>
        <dbReference type="EMBL" id="PXW50940.1"/>
    </source>
</evidence>
<proteinExistence type="predicted"/>
<protein>
    <submittedName>
        <fullName evidence="1">Uncharacterized protein</fullName>
    </submittedName>
</protein>
<comment type="caution">
    <text evidence="1">The sequence shown here is derived from an EMBL/GenBank/DDBJ whole genome shotgun (WGS) entry which is preliminary data.</text>
</comment>
<organism evidence="1 2">
    <name type="scientific">Chelatococcus asaccharovorans</name>
    <dbReference type="NCBI Taxonomy" id="28210"/>
    <lineage>
        <taxon>Bacteria</taxon>
        <taxon>Pseudomonadati</taxon>
        <taxon>Pseudomonadota</taxon>
        <taxon>Alphaproteobacteria</taxon>
        <taxon>Hyphomicrobiales</taxon>
        <taxon>Chelatococcaceae</taxon>
        <taxon>Chelatococcus</taxon>
    </lineage>
</organism>
<reference evidence="1 2" key="1">
    <citation type="submission" date="2018-05" db="EMBL/GenBank/DDBJ databases">
        <title>Genomic Encyclopedia of Type Strains, Phase IV (KMG-IV): sequencing the most valuable type-strain genomes for metagenomic binning, comparative biology and taxonomic classification.</title>
        <authorList>
            <person name="Goeker M."/>
        </authorList>
    </citation>
    <scope>NUCLEOTIDE SEQUENCE [LARGE SCALE GENOMIC DNA]</scope>
    <source>
        <strain evidence="1 2">DSM 6462</strain>
    </source>
</reference>
<sequence length="212" mass="23747">MDTVTKFSDKYQSQDDIIEFFAGPHFDAGSHKDSRFVEVRIFFEGGPRSGDASVARMDAGGAFFDRVCRAILGRKSSVALDHMRPRACFVIDAGRSDWLARRDVGAQHVHIRSLWVVSAGYVDRFSRIVNKLAGSVGCRKRGIRQVEVFPIADNAIADVAQSILEDLYHTRTTCDFARTCVIYPRPKSQGKRKSKRKLGRSVTYQMQAANTP</sequence>
<dbReference type="Proteomes" id="UP000248021">
    <property type="component" value="Unassembled WGS sequence"/>
</dbReference>
<evidence type="ECO:0000313" key="2">
    <source>
        <dbReference type="Proteomes" id="UP000248021"/>
    </source>
</evidence>
<name>A0A2V3TSR1_9HYPH</name>
<accession>A0A2V3TSR1</accession>